<name>A0A8S5TUX3_9CAUD</name>
<evidence type="ECO:0000313" key="1">
    <source>
        <dbReference type="EMBL" id="DAF85995.1"/>
    </source>
</evidence>
<dbReference type="EMBL" id="BK015934">
    <property type="protein sequence ID" value="DAF85995.1"/>
    <property type="molecule type" value="Genomic_DNA"/>
</dbReference>
<organism evidence="1">
    <name type="scientific">Siphoviridae sp. ctHSY3</name>
    <dbReference type="NCBI Taxonomy" id="2825421"/>
    <lineage>
        <taxon>Viruses</taxon>
        <taxon>Duplodnaviria</taxon>
        <taxon>Heunggongvirae</taxon>
        <taxon>Uroviricota</taxon>
        <taxon>Caudoviricetes</taxon>
    </lineage>
</organism>
<sequence length="67" mass="7237">MISQSDAAIVRSLLRKAQAVSLQLAEDAANTGVPGAKRLRAKDRATKAKLVHCYVTVAVRYMIEGPQ</sequence>
<accession>A0A8S5TUX3</accession>
<proteinExistence type="predicted"/>
<reference evidence="1" key="1">
    <citation type="journal article" date="2021" name="Proc. Natl. Acad. Sci. U.S.A.">
        <title>A Catalog of Tens of Thousands of Viruses from Human Metagenomes Reveals Hidden Associations with Chronic Diseases.</title>
        <authorList>
            <person name="Tisza M.J."/>
            <person name="Buck C.B."/>
        </authorList>
    </citation>
    <scope>NUCLEOTIDE SEQUENCE</scope>
    <source>
        <strain evidence="1">CtHSY3</strain>
    </source>
</reference>
<protein>
    <submittedName>
        <fullName evidence="1">Uncharacterized protein</fullName>
    </submittedName>
</protein>